<feature type="transmembrane region" description="Helical" evidence="1">
    <location>
        <begin position="164"/>
        <end position="187"/>
    </location>
</feature>
<feature type="transmembrane region" description="Helical" evidence="1">
    <location>
        <begin position="96"/>
        <end position="118"/>
    </location>
</feature>
<dbReference type="Pfam" id="PF10326">
    <property type="entry name" value="7TM_GPCR_Str"/>
    <property type="match status" value="1"/>
</dbReference>
<keyword evidence="3" id="KW-1185">Reference proteome</keyword>
<dbReference type="AlphaFoldDB" id="A0AAV5TD50"/>
<keyword evidence="1" id="KW-0472">Membrane</keyword>
<dbReference type="InterPro" id="IPR019428">
    <property type="entry name" value="7TM_GPCR_serpentine_rcpt_Str"/>
</dbReference>
<comment type="caution">
    <text evidence="2">The sequence shown here is derived from an EMBL/GenBank/DDBJ whole genome shotgun (WGS) entry which is preliminary data.</text>
</comment>
<evidence type="ECO:0000313" key="3">
    <source>
        <dbReference type="Proteomes" id="UP001432027"/>
    </source>
</evidence>
<feature type="non-terminal residue" evidence="2">
    <location>
        <position position="1"/>
    </location>
</feature>
<accession>A0AAV5TD50</accession>
<organism evidence="2 3">
    <name type="scientific">Pristionchus entomophagus</name>
    <dbReference type="NCBI Taxonomy" id="358040"/>
    <lineage>
        <taxon>Eukaryota</taxon>
        <taxon>Metazoa</taxon>
        <taxon>Ecdysozoa</taxon>
        <taxon>Nematoda</taxon>
        <taxon>Chromadorea</taxon>
        <taxon>Rhabditida</taxon>
        <taxon>Rhabditina</taxon>
        <taxon>Diplogasteromorpha</taxon>
        <taxon>Diplogasteroidea</taxon>
        <taxon>Neodiplogasteridae</taxon>
        <taxon>Pristionchus</taxon>
    </lineage>
</organism>
<keyword evidence="1" id="KW-0812">Transmembrane</keyword>
<feature type="transmembrane region" description="Helical" evidence="1">
    <location>
        <begin position="12"/>
        <end position="34"/>
    </location>
</feature>
<feature type="non-terminal residue" evidence="2">
    <location>
        <position position="265"/>
    </location>
</feature>
<evidence type="ECO:0000256" key="1">
    <source>
        <dbReference type="SAM" id="Phobius"/>
    </source>
</evidence>
<proteinExistence type="predicted"/>
<dbReference type="Proteomes" id="UP001432027">
    <property type="component" value="Unassembled WGS sequence"/>
</dbReference>
<keyword evidence="1" id="KW-1133">Transmembrane helix</keyword>
<evidence type="ECO:0008006" key="4">
    <source>
        <dbReference type="Google" id="ProtNLM"/>
    </source>
</evidence>
<sequence length="265" mass="30006">ETFPTLLQVPIYVSSVLNLLLSFFIAIMNFVHIFRDGTFVTGLFSPLAQVLPRAMSLVAFQIGAVLTTLMWTLIPVTATLQLIGLSRCNWSYWKRIFISFIFTILCIADASALSPQFVPTRDFNDVLEGIVRDLYSLDGHFPLVVAGSTVKYVDMNGGRSLVTLLLYFVLATYLLSYGFFISLVVLIRYRLREYGVTLSERTLRLQRAFHKMQLLQGFLPLAIISVPAIIFVTGTVLHTDMDFLTLIFTFLLWICPSVQVKSMMF</sequence>
<feature type="transmembrane region" description="Helical" evidence="1">
    <location>
        <begin position="243"/>
        <end position="260"/>
    </location>
</feature>
<feature type="transmembrane region" description="Helical" evidence="1">
    <location>
        <begin position="54"/>
        <end position="84"/>
    </location>
</feature>
<evidence type="ECO:0000313" key="2">
    <source>
        <dbReference type="EMBL" id="GMS93500.1"/>
    </source>
</evidence>
<dbReference type="EMBL" id="BTSX01000004">
    <property type="protein sequence ID" value="GMS93500.1"/>
    <property type="molecule type" value="Genomic_DNA"/>
</dbReference>
<protein>
    <recommendedName>
        <fullName evidence="4">G protein-coupled receptor</fullName>
    </recommendedName>
</protein>
<feature type="transmembrane region" description="Helical" evidence="1">
    <location>
        <begin position="214"/>
        <end position="237"/>
    </location>
</feature>
<name>A0AAV5TD50_9BILA</name>
<gene>
    <name evidence="2" type="ORF">PENTCL1PPCAC_15675</name>
</gene>
<reference evidence="2" key="1">
    <citation type="submission" date="2023-10" db="EMBL/GenBank/DDBJ databases">
        <title>Genome assembly of Pristionchus species.</title>
        <authorList>
            <person name="Yoshida K."/>
            <person name="Sommer R.J."/>
        </authorList>
    </citation>
    <scope>NUCLEOTIDE SEQUENCE</scope>
    <source>
        <strain evidence="2">RS0144</strain>
    </source>
</reference>